<protein>
    <recommendedName>
        <fullName evidence="4">Tc1-like transposase DDE domain-containing protein</fullName>
    </recommendedName>
</protein>
<feature type="chain" id="PRO_5025618329" description="Tc1-like transposase DDE domain-containing protein" evidence="1">
    <location>
        <begin position="24"/>
        <end position="157"/>
    </location>
</feature>
<reference evidence="2 3" key="1">
    <citation type="submission" date="2018-09" db="EMBL/GenBank/DDBJ databases">
        <title>Genomic investigation of the strawberry pathogen Phytophthora fragariae indicates pathogenicity is determined by transcriptional variation in three key races.</title>
        <authorList>
            <person name="Adams T.M."/>
            <person name="Armitage A.D."/>
            <person name="Sobczyk M.K."/>
            <person name="Bates H.J."/>
            <person name="Dunwell J.M."/>
            <person name="Nellist C.F."/>
            <person name="Harrison R.J."/>
        </authorList>
    </citation>
    <scope>NUCLEOTIDE SEQUENCE [LARGE SCALE GENOMIC DNA]</scope>
    <source>
        <strain evidence="2 3">SCRP324</strain>
    </source>
</reference>
<dbReference type="EMBL" id="QXFU01000348">
    <property type="protein sequence ID" value="KAE9035930.1"/>
    <property type="molecule type" value="Genomic_DNA"/>
</dbReference>
<feature type="signal peptide" evidence="1">
    <location>
        <begin position="1"/>
        <end position="23"/>
    </location>
</feature>
<proteinExistence type="predicted"/>
<evidence type="ECO:0000313" key="2">
    <source>
        <dbReference type="EMBL" id="KAE9035930.1"/>
    </source>
</evidence>
<comment type="caution">
    <text evidence="2">The sequence shown here is derived from an EMBL/GenBank/DDBJ whole genome shotgun (WGS) entry which is preliminary data.</text>
</comment>
<dbReference type="PANTHER" id="PTHR47169">
    <property type="entry name" value="OS01G0541250 PROTEIN"/>
    <property type="match status" value="1"/>
</dbReference>
<evidence type="ECO:0008006" key="4">
    <source>
        <dbReference type="Google" id="ProtNLM"/>
    </source>
</evidence>
<gene>
    <name evidence="2" type="ORF">PR002_g7324</name>
</gene>
<evidence type="ECO:0000313" key="3">
    <source>
        <dbReference type="Proteomes" id="UP000435112"/>
    </source>
</evidence>
<dbReference type="GO" id="GO:0003676">
    <property type="term" value="F:nucleic acid binding"/>
    <property type="evidence" value="ECO:0007669"/>
    <property type="project" value="InterPro"/>
</dbReference>
<dbReference type="Gene3D" id="3.30.420.10">
    <property type="entry name" value="Ribonuclease H-like superfamily/Ribonuclease H"/>
    <property type="match status" value="1"/>
</dbReference>
<name>A0A6A3N3S5_9STRA</name>
<accession>A0A6A3N3S5</accession>
<dbReference type="PANTHER" id="PTHR47169:SF2">
    <property type="entry name" value="OS01G0541250 PROTEIN"/>
    <property type="match status" value="1"/>
</dbReference>
<sequence>MILGRSAISMAIGIWSIVEQAVAQHASNNRAKGAPITKNVSMTRAVYTKLLREKVFPAIRKKWPGRKTTTIMVQQDNAGPHVQDDNADILEAGQEGGWDIQMVSQPPRSPDMNVLDLGFFLFVAVATIQDTFDTDGLIAAVKSSFAKVSYHTLEKCF</sequence>
<dbReference type="InterPro" id="IPR036397">
    <property type="entry name" value="RNaseH_sf"/>
</dbReference>
<dbReference type="Proteomes" id="UP000435112">
    <property type="component" value="Unassembled WGS sequence"/>
</dbReference>
<dbReference type="OrthoDB" id="125932at2759"/>
<keyword evidence="1" id="KW-0732">Signal</keyword>
<evidence type="ECO:0000256" key="1">
    <source>
        <dbReference type="SAM" id="SignalP"/>
    </source>
</evidence>
<dbReference type="AlphaFoldDB" id="A0A6A3N3S5"/>
<organism evidence="2 3">
    <name type="scientific">Phytophthora rubi</name>
    <dbReference type="NCBI Taxonomy" id="129364"/>
    <lineage>
        <taxon>Eukaryota</taxon>
        <taxon>Sar</taxon>
        <taxon>Stramenopiles</taxon>
        <taxon>Oomycota</taxon>
        <taxon>Peronosporomycetes</taxon>
        <taxon>Peronosporales</taxon>
        <taxon>Peronosporaceae</taxon>
        <taxon>Phytophthora</taxon>
    </lineage>
</organism>